<dbReference type="Proteomes" id="UP001597369">
    <property type="component" value="Unassembled WGS sequence"/>
</dbReference>
<dbReference type="InterPro" id="IPR050344">
    <property type="entry name" value="Peptidase_M1_aminopeptidases"/>
</dbReference>
<dbReference type="Pfam" id="PF17900">
    <property type="entry name" value="Peptidase_M1_N"/>
    <property type="match status" value="1"/>
</dbReference>
<dbReference type="EMBL" id="JBHUHV010000037">
    <property type="protein sequence ID" value="MFD2067628.1"/>
    <property type="molecule type" value="Genomic_DNA"/>
</dbReference>
<evidence type="ECO:0000256" key="2">
    <source>
        <dbReference type="ARBA" id="ARBA00001947"/>
    </source>
</evidence>
<proteinExistence type="inferred from homology"/>
<evidence type="ECO:0000256" key="10">
    <source>
        <dbReference type="ARBA" id="ARBA00023049"/>
    </source>
</evidence>
<evidence type="ECO:0000256" key="7">
    <source>
        <dbReference type="ARBA" id="ARBA00022723"/>
    </source>
</evidence>
<keyword evidence="11" id="KW-0732">Signal</keyword>
<dbReference type="CDD" id="cd09602">
    <property type="entry name" value="M1_APN"/>
    <property type="match status" value="1"/>
</dbReference>
<dbReference type="PROSITE" id="PS51257">
    <property type="entry name" value="PROKAR_LIPOPROTEIN"/>
    <property type="match status" value="1"/>
</dbReference>
<evidence type="ECO:0000313" key="14">
    <source>
        <dbReference type="EMBL" id="MFD2067628.1"/>
    </source>
</evidence>
<feature type="domain" description="Peptidase M1 membrane alanine aminopeptidase" evidence="12">
    <location>
        <begin position="259"/>
        <end position="467"/>
    </location>
</feature>
<evidence type="ECO:0000256" key="11">
    <source>
        <dbReference type="SAM" id="SignalP"/>
    </source>
</evidence>
<dbReference type="Gene3D" id="1.10.390.10">
    <property type="entry name" value="Neutral Protease Domain 2"/>
    <property type="match status" value="1"/>
</dbReference>
<evidence type="ECO:0000256" key="8">
    <source>
        <dbReference type="ARBA" id="ARBA00022801"/>
    </source>
</evidence>
<evidence type="ECO:0000259" key="13">
    <source>
        <dbReference type="Pfam" id="PF17900"/>
    </source>
</evidence>
<reference evidence="15" key="1">
    <citation type="journal article" date="2019" name="Int. J. Syst. Evol. Microbiol.">
        <title>The Global Catalogue of Microorganisms (GCM) 10K type strain sequencing project: providing services to taxonomists for standard genome sequencing and annotation.</title>
        <authorList>
            <consortium name="The Broad Institute Genomics Platform"/>
            <consortium name="The Broad Institute Genome Sequencing Center for Infectious Disease"/>
            <person name="Wu L."/>
            <person name="Ma J."/>
        </authorList>
    </citation>
    <scope>NUCLEOTIDE SEQUENCE [LARGE SCALE GENOMIC DNA]</scope>
    <source>
        <strain evidence="15">JCM 16545</strain>
    </source>
</reference>
<comment type="catalytic activity">
    <reaction evidence="1">
        <text>Release of an N-terminal amino acid, Xaa-|-Yaa- from a peptide, amide or arylamide. Xaa is preferably Ala, but may be most amino acids including Pro (slow action). When a terminal hydrophobic residue is followed by a prolyl residue, the two may be released as an intact Xaa-Pro dipeptide.</text>
        <dbReference type="EC" id="3.4.11.2"/>
    </reaction>
</comment>
<dbReference type="PRINTS" id="PR00756">
    <property type="entry name" value="ALADIPTASE"/>
</dbReference>
<comment type="cofactor">
    <cofactor evidence="2">
        <name>Zn(2+)</name>
        <dbReference type="ChEBI" id="CHEBI:29105"/>
    </cofactor>
</comment>
<dbReference type="RefSeq" id="WP_229957989.1">
    <property type="nucleotide sequence ID" value="NZ_JAJJWI010000002.1"/>
</dbReference>
<gene>
    <name evidence="14" type="ORF">ACFSKU_12100</name>
</gene>
<evidence type="ECO:0000256" key="5">
    <source>
        <dbReference type="ARBA" id="ARBA00015611"/>
    </source>
</evidence>
<keyword evidence="8" id="KW-0378">Hydrolase</keyword>
<name>A0ABW4WY45_9BACT</name>
<keyword evidence="15" id="KW-1185">Reference proteome</keyword>
<dbReference type="Gene3D" id="2.60.40.1730">
    <property type="entry name" value="tricorn interacting facor f3 domain"/>
    <property type="match status" value="1"/>
</dbReference>
<feature type="chain" id="PRO_5045969068" description="Aminopeptidase N" evidence="11">
    <location>
        <begin position="25"/>
        <end position="864"/>
    </location>
</feature>
<dbReference type="EC" id="3.4.11.2" evidence="4"/>
<evidence type="ECO:0000313" key="15">
    <source>
        <dbReference type="Proteomes" id="UP001597369"/>
    </source>
</evidence>
<keyword evidence="7" id="KW-0479">Metal-binding</keyword>
<feature type="domain" description="Aminopeptidase N-like N-terminal" evidence="13">
    <location>
        <begin position="57"/>
        <end position="217"/>
    </location>
</feature>
<dbReference type="InterPro" id="IPR045357">
    <property type="entry name" value="Aminopeptidase_N-like_N"/>
</dbReference>
<protein>
    <recommendedName>
        <fullName evidence="5">Aminopeptidase N</fullName>
        <ecNumber evidence="4">3.4.11.2</ecNumber>
    </recommendedName>
</protein>
<comment type="caution">
    <text evidence="14">The sequence shown here is derived from an EMBL/GenBank/DDBJ whole genome shotgun (WGS) entry which is preliminary data.</text>
</comment>
<keyword evidence="9" id="KW-0862">Zinc</keyword>
<dbReference type="InterPro" id="IPR027268">
    <property type="entry name" value="Peptidase_M4/M1_CTD_sf"/>
</dbReference>
<keyword evidence="10" id="KW-0482">Metalloprotease</keyword>
<keyword evidence="6" id="KW-0645">Protease</keyword>
<evidence type="ECO:0000256" key="1">
    <source>
        <dbReference type="ARBA" id="ARBA00000098"/>
    </source>
</evidence>
<dbReference type="SUPFAM" id="SSF63737">
    <property type="entry name" value="Leukotriene A4 hydrolase N-terminal domain"/>
    <property type="match status" value="1"/>
</dbReference>
<dbReference type="InterPro" id="IPR001930">
    <property type="entry name" value="Peptidase_M1"/>
</dbReference>
<dbReference type="InterPro" id="IPR042097">
    <property type="entry name" value="Aminopeptidase_N-like_N_sf"/>
</dbReference>
<accession>A0ABW4WY45</accession>
<dbReference type="PANTHER" id="PTHR11533:SF299">
    <property type="entry name" value="AMINOPEPTIDASE"/>
    <property type="match status" value="1"/>
</dbReference>
<evidence type="ECO:0000256" key="3">
    <source>
        <dbReference type="ARBA" id="ARBA00010136"/>
    </source>
</evidence>
<evidence type="ECO:0000256" key="4">
    <source>
        <dbReference type="ARBA" id="ARBA00012564"/>
    </source>
</evidence>
<evidence type="ECO:0000259" key="12">
    <source>
        <dbReference type="Pfam" id="PF01433"/>
    </source>
</evidence>
<sequence length="864" mass="98579">MKRTKISPLKAGITALLLSSTLSCSTKLTESESLPVETGVSKTLAEYRKAVLRQVAYDINLNVPAQKQEPILAAETITFNLLENNQPLQIDFKEKREHIQQMSINRKEIPVVFENEHILISPEHLKEGKNQIAITFIAGDLSLNRNEDYLYTLLVPDRARTVFPAFDQPNLKATFKLSLTIPKEWSALANAPLQDSSLAGNNKTYQYQTSDTISTYLFAFAAGKFDRVTKEAGGRTMNFYHRETDSSKIKESILPIFKIHQDALAFMQDYTQIPYPFKKFDFVAIPDFQYGGMEHVGAIQYKASSLFLDEGATKDQKVSRSSLISHETAHMWFGDLVTMQWFNDVWMKEVFANFMADKITQVSLAESNYDLKFVLDHFPAAYGVDRTAGANPIRQQLDNLQDAGTMYGSIIYHKAPIVMRQLERLMGEDEFRQGLREYLKEYAYGNATWPDLIAIMDAHTPADLESWNQVWVNEPGRPVINYQLETDDNRITQLRFSQKGEDGSDKIWPQLFEVALVYPDHVEELTVNMNGKQISIEEAVGKPAPSFMLFNSTGQGYGLFPIDEKMLSVVYTLQDPVTRAAVYINLYENMLSGRFVKPMQLLDLYRASFSKEKEELNLKQLTGQISNIYWSFLKPEERKQLAASLEKELFNAMQQTEAPNSKKVLFKTYQSIALTQEAQDVLYMVWKSRKAPAGVKLTEDDYTSLALSLAIRDYADGEILQEQLTRIQNPDRQKRLQFLMPALSADVTQRDAFFASLKEEENREKEAWVASALSYLHHPLRAETSEKYLQESLELLEDIQLTGDIFFPTNWLMATFGSYQSPEASAVVRNFLEARPNYNPKLKAKILQAADGVFRAERLTNDVK</sequence>
<dbReference type="Pfam" id="PF01433">
    <property type="entry name" value="Peptidase_M1"/>
    <property type="match status" value="1"/>
</dbReference>
<dbReference type="SUPFAM" id="SSF55486">
    <property type="entry name" value="Metalloproteases ('zincins'), catalytic domain"/>
    <property type="match status" value="1"/>
</dbReference>
<organism evidence="14 15">
    <name type="scientific">Pontibacter silvestris</name>
    <dbReference type="NCBI Taxonomy" id="2305183"/>
    <lineage>
        <taxon>Bacteria</taxon>
        <taxon>Pseudomonadati</taxon>
        <taxon>Bacteroidota</taxon>
        <taxon>Cytophagia</taxon>
        <taxon>Cytophagales</taxon>
        <taxon>Hymenobacteraceae</taxon>
        <taxon>Pontibacter</taxon>
    </lineage>
</organism>
<feature type="signal peptide" evidence="11">
    <location>
        <begin position="1"/>
        <end position="24"/>
    </location>
</feature>
<dbReference type="PANTHER" id="PTHR11533">
    <property type="entry name" value="PROTEASE M1 ZINC METALLOPROTEASE"/>
    <property type="match status" value="1"/>
</dbReference>
<comment type="similarity">
    <text evidence="3">Belongs to the peptidase M1 family.</text>
</comment>
<dbReference type="InterPro" id="IPR014782">
    <property type="entry name" value="Peptidase_M1_dom"/>
</dbReference>
<evidence type="ECO:0000256" key="6">
    <source>
        <dbReference type="ARBA" id="ARBA00022670"/>
    </source>
</evidence>
<evidence type="ECO:0000256" key="9">
    <source>
        <dbReference type="ARBA" id="ARBA00022833"/>
    </source>
</evidence>